<proteinExistence type="predicted"/>
<name>A0A077TJ82_PLACU</name>
<dbReference type="RefSeq" id="XP_746275.1">
    <property type="nucleotide sequence ID" value="XM_741182.1"/>
</dbReference>
<protein>
    <submittedName>
        <fullName evidence="3">ATP synthase-associated protein, putative</fullName>
    </submittedName>
</protein>
<evidence type="ECO:0000313" key="3">
    <source>
        <dbReference type="EMBL" id="VTZ67185.1"/>
    </source>
</evidence>
<dbReference type="Proteomes" id="UP000195489">
    <property type="component" value="Chromosome 4"/>
</dbReference>
<reference evidence="3" key="2">
    <citation type="submission" date="2014-05" db="EMBL/GenBank/DDBJ databases">
        <authorList>
            <person name="Aslett M.A."/>
            <person name="De Silva N."/>
        </authorList>
    </citation>
    <scope>NUCLEOTIDE SEQUENCE</scope>
    <source>
        <strain evidence="3">AS</strain>
    </source>
</reference>
<evidence type="ECO:0000313" key="1">
    <source>
        <dbReference type="EMBL" id="SCL98165.1"/>
    </source>
</evidence>
<evidence type="ECO:0000313" key="6">
    <source>
        <dbReference type="Proteomes" id="UP000507163"/>
    </source>
</evidence>
<dbReference type="Proteomes" id="UP000071118">
    <property type="component" value="Chromosome 4"/>
</dbReference>
<sequence length="85" mass="9850">MTSAPGLSFANLTLMLDLPQLPAIFFVNVKNNIKILTNEIKQNITPSEDIFYPHNRINLQNKKINKMGRVRKYSNNENWLFGNPF</sequence>
<organism evidence="3 4">
    <name type="scientific">Plasmodium chabaudi chabaudi</name>
    <dbReference type="NCBI Taxonomy" id="31271"/>
    <lineage>
        <taxon>Eukaryota</taxon>
        <taxon>Sar</taxon>
        <taxon>Alveolata</taxon>
        <taxon>Apicomplexa</taxon>
        <taxon>Aconoidasida</taxon>
        <taxon>Haemosporida</taxon>
        <taxon>Plasmodiidae</taxon>
        <taxon>Plasmodium</taxon>
        <taxon>Plasmodium (Vinckeia)</taxon>
    </lineage>
</organism>
<accession>A0A077TJ82</accession>
<dbReference type="Proteomes" id="UP000507163">
    <property type="component" value="Chromosome 4"/>
</dbReference>
<dbReference type="VEuPathDB" id="PlasmoDB:PCHAS_0405900"/>
<evidence type="ECO:0000313" key="5">
    <source>
        <dbReference type="Proteomes" id="UP000195489"/>
    </source>
</evidence>
<gene>
    <name evidence="1" type="ORF">PCHAJ_000052000</name>
    <name evidence="3" type="ORF">PCHAS_0405900</name>
    <name evidence="2" type="ORF">PCHCB_000052500</name>
</gene>
<keyword evidence="4" id="KW-1185">Reference proteome</keyword>
<dbReference type="EMBL" id="LK022881">
    <property type="protein sequence ID" value="VTZ67185.1"/>
    <property type="molecule type" value="Genomic_DNA"/>
</dbReference>
<dbReference type="GeneID" id="3499402"/>
<reference evidence="3" key="3">
    <citation type="submission" date="2019-05" db="EMBL/GenBank/DDBJ databases">
        <authorList>
            <consortium name="Pathogen Informatics"/>
        </authorList>
    </citation>
    <scope>NUCLEOTIDE SEQUENCE</scope>
    <source>
        <strain evidence="1 6">AJ</strain>
        <strain evidence="3">AS</strain>
        <strain evidence="2 5">CB</strain>
    </source>
</reference>
<evidence type="ECO:0000313" key="2">
    <source>
        <dbReference type="EMBL" id="SCL98742.1"/>
    </source>
</evidence>
<dbReference type="EMBL" id="LT608156">
    <property type="protein sequence ID" value="SCL98742.1"/>
    <property type="molecule type" value="Genomic_DNA"/>
</dbReference>
<evidence type="ECO:0000313" key="4">
    <source>
        <dbReference type="Proteomes" id="UP000071118"/>
    </source>
</evidence>
<reference evidence="3 4" key="1">
    <citation type="journal article" date="2014" name="BMC Biol.">
        <title>A comprehensive evaluation of rodent malaria parasite genomes and gene expression.</title>
        <authorList>
            <person name="Otto T.D."/>
            <person name="Bohme U."/>
            <person name="Jackson A.P."/>
            <person name="Hunt M."/>
            <person name="Franke-Fayard B."/>
            <person name="Hoeijmakers W.A."/>
            <person name="Religa A.A."/>
            <person name="Robertson L."/>
            <person name="Sanders M."/>
            <person name="Ogun S.A."/>
            <person name="Cunningham D."/>
            <person name="Erhart A."/>
            <person name="Billker O."/>
            <person name="Khan S.M."/>
            <person name="Stunnenberg H.G."/>
            <person name="Langhorne J."/>
            <person name="Holder A.A."/>
            <person name="Waters A.P."/>
            <person name="Newbold C.I."/>
            <person name="Pain A."/>
            <person name="Berriman M."/>
            <person name="Janse C.J."/>
        </authorList>
    </citation>
    <scope>NUCLEOTIDE SEQUENCE [LARGE SCALE GENOMIC DNA]</scope>
    <source>
        <strain evidence="3 4">AS</strain>
    </source>
</reference>
<dbReference type="AlphaFoldDB" id="A0A077TJ82"/>
<dbReference type="OrthoDB" id="409619at2759"/>
<dbReference type="EMBL" id="LT608170">
    <property type="protein sequence ID" value="SCL98165.1"/>
    <property type="molecule type" value="Genomic_DNA"/>
</dbReference>
<dbReference type="KEGG" id="pcb:PCHAS_0405900"/>